<dbReference type="Gene3D" id="3.50.30.10">
    <property type="entry name" value="Phosphohistidine domain"/>
    <property type="match status" value="1"/>
</dbReference>
<gene>
    <name evidence="3" type="ordered locus">HCH_05508</name>
</gene>
<dbReference type="PANTHER" id="PTHR43615:SF1">
    <property type="entry name" value="PPDK_N DOMAIN-CONTAINING PROTEIN"/>
    <property type="match status" value="1"/>
</dbReference>
<evidence type="ECO:0000259" key="2">
    <source>
        <dbReference type="Pfam" id="PF01326"/>
    </source>
</evidence>
<dbReference type="SUPFAM" id="SSF56059">
    <property type="entry name" value="Glutathione synthetase ATP-binding domain-like"/>
    <property type="match status" value="1"/>
</dbReference>
<evidence type="ECO:0000313" key="3">
    <source>
        <dbReference type="EMBL" id="ABC32170.1"/>
    </source>
</evidence>
<accession>Q2SB04</accession>
<keyword evidence="3" id="KW-0670">Pyruvate</keyword>
<dbReference type="Pfam" id="PF01326">
    <property type="entry name" value="PPDK_N"/>
    <property type="match status" value="2"/>
</dbReference>
<sequence>MIYSFSSLPEEKTEVGGKAYMLAMMTQMGIRVPEGFILDAKPSQEELATIYQTLGNQFCVAVRSSATGEDSKEHSFAGQNSTFLFIRTREDLVNAINNCFDSILKESSTTYRKHFLGSAKAVPMNVVIQQMIDAKYAGVFFTKDPRDEDKGWLLEYISGVGEDLVSGKKTPRQIHENSGSDDIKPEQVEEIVNVSRQLEAKYHQDFDIEWAIDDKGVVYLLQARPITAKNSISQIKKFGLEELERLKTQYSKDTTWDGQTFAELSINPSIFSTELWSDSFKKNAAFDKALQKIGYLGFRDMKEGESILDNVFGKNYVNLTRLAPLYFGPMPYSIEPLPRPHLKFHVSKINLKTILYTPKTVFKMVSAGLSVNTHRKEFINLASKDLISFSTVMDRPNDLSYYRSWSDDDLKGRLLKEMIVFTRDTLVWPYILISLTETTIQTLHSLLANIFNDQKAAELIRQWTGNGIRTETFEMARYFKKACAKPELRGMFLEKYGHRGPGELDLISKRWIELGEDAFYDLSVEDYEKGKNNHTFIDVEEEINQFKTFKKTLVLEEWRLLKELLELREKWKMAILKPFAHFRYILLEFGQRYELPSNDIFWLNAEEIIHFDKAAYASRIEERKLKSKLFKHFNFSAVTSIQEIENVLNNRQPQNDNLKGEGISPGLVKGEVLVINDPNKWKNIKWPANPIVVAESTDPGWTPIFIKAKGIIVSKGGVLSHCAIVAREMGIPAVSGIINCHNKFKGGENVWLDGNDGTIRII</sequence>
<keyword evidence="3" id="KW-0418">Kinase</keyword>
<dbReference type="InterPro" id="IPR013815">
    <property type="entry name" value="ATP_grasp_subdomain_1"/>
</dbReference>
<proteinExistence type="predicted"/>
<organism evidence="3 4">
    <name type="scientific">Hahella chejuensis (strain KCTC 2396)</name>
    <dbReference type="NCBI Taxonomy" id="349521"/>
    <lineage>
        <taxon>Bacteria</taxon>
        <taxon>Pseudomonadati</taxon>
        <taxon>Pseudomonadota</taxon>
        <taxon>Gammaproteobacteria</taxon>
        <taxon>Oceanospirillales</taxon>
        <taxon>Hahellaceae</taxon>
        <taxon>Hahella</taxon>
    </lineage>
</organism>
<dbReference type="HOGENOM" id="CLU_005950_0_0_6"/>
<dbReference type="PANTHER" id="PTHR43615">
    <property type="entry name" value="PHOSPHOENOLPYRUVATE SYNTHASE-RELATED"/>
    <property type="match status" value="1"/>
</dbReference>
<dbReference type="Gene3D" id="3.30.470.20">
    <property type="entry name" value="ATP-grasp fold, B domain"/>
    <property type="match status" value="2"/>
</dbReference>
<dbReference type="GO" id="GO:0005524">
    <property type="term" value="F:ATP binding"/>
    <property type="evidence" value="ECO:0007669"/>
    <property type="project" value="InterPro"/>
</dbReference>
<dbReference type="OrthoDB" id="9765468at2"/>
<dbReference type="Pfam" id="PF00391">
    <property type="entry name" value="PEP-utilizers"/>
    <property type="match status" value="1"/>
</dbReference>
<dbReference type="RefSeq" id="WP_011399233.1">
    <property type="nucleotide sequence ID" value="NC_007645.1"/>
</dbReference>
<dbReference type="InterPro" id="IPR051549">
    <property type="entry name" value="PEP_Utilizing_Enz"/>
</dbReference>
<dbReference type="STRING" id="349521.HCH_05508"/>
<dbReference type="AlphaFoldDB" id="Q2SB04"/>
<evidence type="ECO:0000313" key="4">
    <source>
        <dbReference type="Proteomes" id="UP000000238"/>
    </source>
</evidence>
<dbReference type="Proteomes" id="UP000000238">
    <property type="component" value="Chromosome"/>
</dbReference>
<keyword evidence="4" id="KW-1185">Reference proteome</keyword>
<reference evidence="3 4" key="1">
    <citation type="journal article" date="2005" name="Nucleic Acids Res.">
        <title>Genomic blueprint of Hahella chejuensis, a marine microbe producing an algicidal agent.</title>
        <authorList>
            <person name="Jeong H."/>
            <person name="Yim J.H."/>
            <person name="Lee C."/>
            <person name="Choi S.-H."/>
            <person name="Park Y.K."/>
            <person name="Yoon S.H."/>
            <person name="Hur C.-G."/>
            <person name="Kang H.-Y."/>
            <person name="Kim D."/>
            <person name="Lee H.H."/>
            <person name="Park K.H."/>
            <person name="Park S.-H."/>
            <person name="Park H.-S."/>
            <person name="Lee H.K."/>
            <person name="Oh T.K."/>
            <person name="Kim J.F."/>
        </authorList>
    </citation>
    <scope>NUCLEOTIDE SEQUENCE [LARGE SCALE GENOMIC DNA]</scope>
    <source>
        <strain evidence="3 4">KCTC 2396</strain>
    </source>
</reference>
<evidence type="ECO:0000259" key="1">
    <source>
        <dbReference type="Pfam" id="PF00391"/>
    </source>
</evidence>
<dbReference type="InterPro" id="IPR008279">
    <property type="entry name" value="PEP-util_enz_mobile_dom"/>
</dbReference>
<dbReference type="eggNOG" id="COG0574">
    <property type="taxonomic scope" value="Bacteria"/>
</dbReference>
<dbReference type="KEGG" id="hch:HCH_05508"/>
<feature type="domain" description="PEP-utilising enzyme mobile" evidence="1">
    <location>
        <begin position="689"/>
        <end position="757"/>
    </location>
</feature>
<protein>
    <submittedName>
        <fullName evidence="3">Phosphoenolpyruvate synthase/pyruvate phosphate dikinase</fullName>
    </submittedName>
</protein>
<keyword evidence="3" id="KW-0808">Transferase</keyword>
<feature type="domain" description="Pyruvate phosphate dikinase AMP/ATP-binding" evidence="2">
    <location>
        <begin position="180"/>
        <end position="234"/>
    </location>
</feature>
<name>Q2SB04_HAHCH</name>
<feature type="domain" description="Pyruvate phosphate dikinase AMP/ATP-binding" evidence="2">
    <location>
        <begin position="44"/>
        <end position="175"/>
    </location>
</feature>
<dbReference type="EMBL" id="CP000155">
    <property type="protein sequence ID" value="ABC32170.1"/>
    <property type="molecule type" value="Genomic_DNA"/>
</dbReference>
<dbReference type="InterPro" id="IPR002192">
    <property type="entry name" value="PPDK_AMP/ATP-bd"/>
</dbReference>
<dbReference type="eggNOG" id="COG3848">
    <property type="taxonomic scope" value="Bacteria"/>
</dbReference>
<dbReference type="Gene3D" id="3.30.1490.20">
    <property type="entry name" value="ATP-grasp fold, A domain"/>
    <property type="match status" value="2"/>
</dbReference>
<dbReference type="GO" id="GO:0016301">
    <property type="term" value="F:kinase activity"/>
    <property type="evidence" value="ECO:0007669"/>
    <property type="project" value="UniProtKB-KW"/>
</dbReference>
<dbReference type="InterPro" id="IPR036637">
    <property type="entry name" value="Phosphohistidine_dom_sf"/>
</dbReference>
<dbReference type="SUPFAM" id="SSF52009">
    <property type="entry name" value="Phosphohistidine domain"/>
    <property type="match status" value="1"/>
</dbReference>